<feature type="compositionally biased region" description="Polar residues" evidence="1">
    <location>
        <begin position="63"/>
        <end position="76"/>
    </location>
</feature>
<protein>
    <submittedName>
        <fullName evidence="2">Uncharacterized protein</fullName>
    </submittedName>
</protein>
<name>A0ABP9X7M0_9CHLR</name>
<evidence type="ECO:0000313" key="2">
    <source>
        <dbReference type="EMBL" id="GAA5531382.1"/>
    </source>
</evidence>
<dbReference type="Proteomes" id="UP001428290">
    <property type="component" value="Unassembled WGS sequence"/>
</dbReference>
<keyword evidence="3" id="KW-1185">Reference proteome</keyword>
<accession>A0ABP9X7M0</accession>
<organism evidence="2 3">
    <name type="scientific">Herpetosiphon gulosus</name>
    <dbReference type="NCBI Taxonomy" id="1973496"/>
    <lineage>
        <taxon>Bacteria</taxon>
        <taxon>Bacillati</taxon>
        <taxon>Chloroflexota</taxon>
        <taxon>Chloroflexia</taxon>
        <taxon>Herpetosiphonales</taxon>
        <taxon>Herpetosiphonaceae</taxon>
        <taxon>Herpetosiphon</taxon>
    </lineage>
</organism>
<proteinExistence type="predicted"/>
<reference evidence="2 3" key="1">
    <citation type="submission" date="2024-02" db="EMBL/GenBank/DDBJ databases">
        <title>Herpetosiphon gulosus NBRC 112829.</title>
        <authorList>
            <person name="Ichikawa N."/>
            <person name="Katano-Makiyama Y."/>
            <person name="Hidaka K."/>
        </authorList>
    </citation>
    <scope>NUCLEOTIDE SEQUENCE [LARGE SCALE GENOMIC DNA]</scope>
    <source>
        <strain evidence="2 3">NBRC 112829</strain>
    </source>
</reference>
<evidence type="ECO:0000313" key="3">
    <source>
        <dbReference type="Proteomes" id="UP001428290"/>
    </source>
</evidence>
<sequence length="157" mass="18188">MDRQTAPFRGNHPALGCRKRPKKDPRKRLSNSVFLWFPTHMVVLARMRQFKPKGYSWGREGQPSPQVFPSRPQTPTHPFLHPPSLTAKETAVRGRPINARCAVRSRTTAPRTAPHKPVQRVTAPTKRPQRANDKPRNRRAELVRIGRFRALERDLFY</sequence>
<feature type="compositionally biased region" description="Basic residues" evidence="1">
    <location>
        <begin position="17"/>
        <end position="27"/>
    </location>
</feature>
<dbReference type="EMBL" id="BAABRU010000047">
    <property type="protein sequence ID" value="GAA5531382.1"/>
    <property type="molecule type" value="Genomic_DNA"/>
</dbReference>
<feature type="region of interest" description="Disordered" evidence="1">
    <location>
        <begin position="1"/>
        <end position="27"/>
    </location>
</feature>
<feature type="region of interest" description="Disordered" evidence="1">
    <location>
        <begin position="104"/>
        <end position="138"/>
    </location>
</feature>
<gene>
    <name evidence="2" type="ORF">Hgul01_05207</name>
</gene>
<feature type="region of interest" description="Disordered" evidence="1">
    <location>
        <begin position="55"/>
        <end position="84"/>
    </location>
</feature>
<evidence type="ECO:0000256" key="1">
    <source>
        <dbReference type="SAM" id="MobiDB-lite"/>
    </source>
</evidence>
<comment type="caution">
    <text evidence="2">The sequence shown here is derived from an EMBL/GenBank/DDBJ whole genome shotgun (WGS) entry which is preliminary data.</text>
</comment>